<name>A0AAD9V8X6_ACRCE</name>
<reference evidence="1" key="1">
    <citation type="journal article" date="2023" name="G3 (Bethesda)">
        <title>Whole genome assembly and annotation of the endangered Caribbean coral Acropora cervicornis.</title>
        <authorList>
            <person name="Selwyn J.D."/>
            <person name="Vollmer S.V."/>
        </authorList>
    </citation>
    <scope>NUCLEOTIDE SEQUENCE</scope>
    <source>
        <strain evidence="1">K2</strain>
    </source>
</reference>
<accession>A0AAD9V8X6</accession>
<evidence type="ECO:0000313" key="2">
    <source>
        <dbReference type="Proteomes" id="UP001249851"/>
    </source>
</evidence>
<protein>
    <submittedName>
        <fullName evidence="1">Uncharacterized protein</fullName>
    </submittedName>
</protein>
<dbReference type="EMBL" id="JARQWQ010000019">
    <property type="protein sequence ID" value="KAK2565666.1"/>
    <property type="molecule type" value="Genomic_DNA"/>
</dbReference>
<sequence>MLSSDSPVGPRLKSPETQFPASEWIDTLLSAGKLVQPTFTKKAVLNFERFEIETATWKNVMTVGCKVESLKFSSGAFENAFHATIVHGDKWVLKTEPESEKHNK</sequence>
<dbReference type="Proteomes" id="UP001249851">
    <property type="component" value="Unassembled WGS sequence"/>
</dbReference>
<keyword evidence="2" id="KW-1185">Reference proteome</keyword>
<gene>
    <name evidence="1" type="ORF">P5673_010821</name>
</gene>
<reference evidence="1" key="2">
    <citation type="journal article" date="2023" name="Science">
        <title>Genomic signatures of disease resistance in endangered staghorn corals.</title>
        <authorList>
            <person name="Vollmer S.V."/>
            <person name="Selwyn J.D."/>
            <person name="Despard B.A."/>
            <person name="Roesel C.L."/>
        </authorList>
    </citation>
    <scope>NUCLEOTIDE SEQUENCE</scope>
    <source>
        <strain evidence="1">K2</strain>
    </source>
</reference>
<proteinExistence type="predicted"/>
<dbReference type="AlphaFoldDB" id="A0AAD9V8X6"/>
<organism evidence="1 2">
    <name type="scientific">Acropora cervicornis</name>
    <name type="common">Staghorn coral</name>
    <dbReference type="NCBI Taxonomy" id="6130"/>
    <lineage>
        <taxon>Eukaryota</taxon>
        <taxon>Metazoa</taxon>
        <taxon>Cnidaria</taxon>
        <taxon>Anthozoa</taxon>
        <taxon>Hexacorallia</taxon>
        <taxon>Scleractinia</taxon>
        <taxon>Astrocoeniina</taxon>
        <taxon>Acroporidae</taxon>
        <taxon>Acropora</taxon>
    </lineage>
</organism>
<comment type="caution">
    <text evidence="1">The sequence shown here is derived from an EMBL/GenBank/DDBJ whole genome shotgun (WGS) entry which is preliminary data.</text>
</comment>
<evidence type="ECO:0000313" key="1">
    <source>
        <dbReference type="EMBL" id="KAK2565666.1"/>
    </source>
</evidence>